<dbReference type="GO" id="GO:0046856">
    <property type="term" value="P:phosphatidylinositol dephosphorylation"/>
    <property type="evidence" value="ECO:0007669"/>
    <property type="project" value="TreeGrafter"/>
</dbReference>
<dbReference type="PROSITE" id="PS00383">
    <property type="entry name" value="TYR_PHOSPHATASE_1"/>
    <property type="match status" value="1"/>
</dbReference>
<dbReference type="GO" id="GO:0005634">
    <property type="term" value="C:nucleus"/>
    <property type="evidence" value="ECO:0007669"/>
    <property type="project" value="TreeGrafter"/>
</dbReference>
<keyword evidence="2" id="KW-0378">Hydrolase</keyword>
<feature type="region of interest" description="Disordered" evidence="3">
    <location>
        <begin position="288"/>
        <end position="377"/>
    </location>
</feature>
<feature type="region of interest" description="Disordered" evidence="3">
    <location>
        <begin position="168"/>
        <end position="259"/>
    </location>
</feature>
<dbReference type="PANTHER" id="PTHR12305">
    <property type="entry name" value="PHOSPHATASE WITH HOMOLOGY TO TENSIN"/>
    <property type="match status" value="1"/>
</dbReference>
<evidence type="ECO:0000313" key="6">
    <source>
        <dbReference type="EMBL" id="KAK0526272.1"/>
    </source>
</evidence>
<dbReference type="GO" id="GO:0005886">
    <property type="term" value="C:plasma membrane"/>
    <property type="evidence" value="ECO:0007669"/>
    <property type="project" value="TreeGrafter"/>
</dbReference>
<evidence type="ECO:0000313" key="7">
    <source>
        <dbReference type="Proteomes" id="UP001176521"/>
    </source>
</evidence>
<dbReference type="AlphaFoldDB" id="A0AAN6GAP6"/>
<evidence type="ECO:0000256" key="3">
    <source>
        <dbReference type="SAM" id="MobiDB-lite"/>
    </source>
</evidence>
<keyword evidence="7" id="KW-1185">Reference proteome</keyword>
<accession>A0AAN6GAP6</accession>
<feature type="domain" description="Tyrosine specific protein phosphatases" evidence="4">
    <location>
        <begin position="118"/>
        <end position="168"/>
    </location>
</feature>
<dbReference type="GO" id="GO:0016314">
    <property type="term" value="F:phosphatidylinositol-3,4,5-trisphosphate 3-phosphatase activity"/>
    <property type="evidence" value="ECO:0007669"/>
    <property type="project" value="UniProtKB-EC"/>
</dbReference>
<feature type="compositionally biased region" description="Acidic residues" evidence="3">
    <location>
        <begin position="419"/>
        <end position="429"/>
    </location>
</feature>
<feature type="compositionally biased region" description="Polar residues" evidence="3">
    <location>
        <begin position="355"/>
        <end position="364"/>
    </location>
</feature>
<dbReference type="PROSITE" id="PS50056">
    <property type="entry name" value="TYR_PHOSPHATASE_2"/>
    <property type="match status" value="1"/>
</dbReference>
<feature type="region of interest" description="Disordered" evidence="3">
    <location>
        <begin position="542"/>
        <end position="564"/>
    </location>
</feature>
<dbReference type="EC" id="3.1.3.67" evidence="1"/>
<dbReference type="GO" id="GO:0043491">
    <property type="term" value="P:phosphatidylinositol 3-kinase/protein kinase B signal transduction"/>
    <property type="evidence" value="ECO:0007669"/>
    <property type="project" value="TreeGrafter"/>
</dbReference>
<dbReference type="InterPro" id="IPR016130">
    <property type="entry name" value="Tyr_Pase_AS"/>
</dbReference>
<dbReference type="GO" id="GO:0004725">
    <property type="term" value="F:protein tyrosine phosphatase activity"/>
    <property type="evidence" value="ECO:0007669"/>
    <property type="project" value="TreeGrafter"/>
</dbReference>
<name>A0AAN6GAP6_9BASI</name>
<feature type="domain" description="Phosphatase tensin-type" evidence="5">
    <location>
        <begin position="15"/>
        <end position="458"/>
    </location>
</feature>
<dbReference type="InterPro" id="IPR029021">
    <property type="entry name" value="Prot-tyrosine_phosphatase-like"/>
</dbReference>
<evidence type="ECO:0000259" key="4">
    <source>
        <dbReference type="PROSITE" id="PS50056"/>
    </source>
</evidence>
<evidence type="ECO:0000256" key="1">
    <source>
        <dbReference type="ARBA" id="ARBA00013015"/>
    </source>
</evidence>
<dbReference type="SMART" id="SM01301">
    <property type="entry name" value="PTPlike_phytase"/>
    <property type="match status" value="1"/>
</dbReference>
<dbReference type="GO" id="GO:0005829">
    <property type="term" value="C:cytosol"/>
    <property type="evidence" value="ECO:0007669"/>
    <property type="project" value="TreeGrafter"/>
</dbReference>
<protein>
    <recommendedName>
        <fullName evidence="1">phosphatidylinositol-3,4,5-trisphosphate 3-phosphatase</fullName>
        <ecNumber evidence="1">3.1.3.67</ecNumber>
    </recommendedName>
</protein>
<dbReference type="Pfam" id="PF22785">
    <property type="entry name" value="Tc-R-P"/>
    <property type="match status" value="1"/>
</dbReference>
<reference evidence="6" key="1">
    <citation type="journal article" date="2023" name="PhytoFront">
        <title>Draft Genome Resources of Seven Strains of Tilletia horrida, Causal Agent of Kernel Smut of Rice.</title>
        <authorList>
            <person name="Khanal S."/>
            <person name="Antony Babu S."/>
            <person name="Zhou X.G."/>
        </authorList>
    </citation>
    <scope>NUCLEOTIDE SEQUENCE</scope>
    <source>
        <strain evidence="6">TX3</strain>
    </source>
</reference>
<evidence type="ECO:0000259" key="5">
    <source>
        <dbReference type="PROSITE" id="PS51181"/>
    </source>
</evidence>
<dbReference type="PANTHER" id="PTHR12305:SF81">
    <property type="entry name" value="PHOSPHATIDYLINOSITOL 3,4,5-TRISPHOSPHATE 3-PHOSPHATASE AND DUAL-SPECIFICITY PROTEIN PHOSPHATASE PTEN"/>
    <property type="match status" value="1"/>
</dbReference>
<dbReference type="PROSITE" id="PS51181">
    <property type="entry name" value="PPASE_TENSIN"/>
    <property type="match status" value="1"/>
</dbReference>
<feature type="compositionally biased region" description="Basic and acidic residues" evidence="3">
    <location>
        <begin position="554"/>
        <end position="564"/>
    </location>
</feature>
<evidence type="ECO:0000256" key="2">
    <source>
        <dbReference type="ARBA" id="ARBA00022801"/>
    </source>
</evidence>
<feature type="region of interest" description="Disordered" evidence="3">
    <location>
        <begin position="406"/>
        <end position="431"/>
    </location>
</feature>
<dbReference type="Gene3D" id="3.90.190.10">
    <property type="entry name" value="Protein tyrosine phosphatase superfamily"/>
    <property type="match status" value="1"/>
</dbReference>
<dbReference type="SUPFAM" id="SSF52799">
    <property type="entry name" value="(Phosphotyrosine protein) phosphatases II"/>
    <property type="match status" value="1"/>
</dbReference>
<proteinExistence type="predicted"/>
<organism evidence="6 7">
    <name type="scientific">Tilletia horrida</name>
    <dbReference type="NCBI Taxonomy" id="155126"/>
    <lineage>
        <taxon>Eukaryota</taxon>
        <taxon>Fungi</taxon>
        <taxon>Dikarya</taxon>
        <taxon>Basidiomycota</taxon>
        <taxon>Ustilaginomycotina</taxon>
        <taxon>Exobasidiomycetes</taxon>
        <taxon>Tilletiales</taxon>
        <taxon>Tilletiaceae</taxon>
        <taxon>Tilletia</taxon>
    </lineage>
</organism>
<dbReference type="InterPro" id="IPR051281">
    <property type="entry name" value="Dual-spec_lipid-protein_phosph"/>
</dbReference>
<dbReference type="GO" id="GO:0042995">
    <property type="term" value="C:cell projection"/>
    <property type="evidence" value="ECO:0007669"/>
    <property type="project" value="TreeGrafter"/>
</dbReference>
<gene>
    <name evidence="6" type="primary">TEP1</name>
    <name evidence="6" type="ORF">OC842_005234</name>
</gene>
<dbReference type="InterPro" id="IPR029023">
    <property type="entry name" value="Tensin_phosphatase"/>
</dbReference>
<dbReference type="Proteomes" id="UP001176521">
    <property type="component" value="Unassembled WGS sequence"/>
</dbReference>
<comment type="caution">
    <text evidence="6">The sequence shown here is derived from an EMBL/GenBank/DDBJ whole genome shotgun (WGS) entry which is preliminary data.</text>
</comment>
<sequence>MQSVKRLVSGNKARFKDPELKLELDLVYLTDQPNIILMGYPASKLEAWYRNDRADVLAFLQARHADNYRIYNFVPLAENSYDADYFDGRVSRYPFPDHHAPPLSLISLFVADIAHWLDGDPDRAAAIHCKAGKGRTGTMAISYLLSLPYIPRGPAPINNLIRMSKKNKSRLSSRASLESASSPAPSTSTPPTRAQTGVAETPRIKVQTAWTSSANGSTQHLTDSPTPASPLDSPSTPLSAHSSTAGGGGAGGGPPDPEYLFALHTRQRMKPKFSDNEWIPRALERRSMSGGGACSALSHQRSERSLASASSKQHKSPLAQEAFGAAEGEGEGREEAAAQGGKTAEAQGSRDEAKSSSPLQSSANGHEPGFTSDGFDAIVQATASAAGPPRSGGTLNRLTANANANANAPKSQLHNPEDAAQEDGDEVVAEGEKPRKYGVSISSQRRFVGYWYRILHGQDARAPLAPVEGWKGSPIWGNGLRGQRKARLVEVIVHREQSAKQTTPSKFIDDHIRVHLSRYDDGLVRRLEEEEWRVRTGPEAVFPTHHAQASAASSEEKKEAAREEAVRRARTFDWGEAATEGSFHQFATLKRASSASSSSSVAESAITTPDKDTAVRALRLTPSKPSTVLDEVDPDRELLLTVLLSKAHARLPHVASLASVWLVPCFEDVEEEDVSGVGENEATRRRRLRMRFGSDELDWRKSASGVVGIEIVWEVEGDKEEEAAS</sequence>
<dbReference type="GO" id="GO:0048870">
    <property type="term" value="P:cell motility"/>
    <property type="evidence" value="ECO:0007669"/>
    <property type="project" value="TreeGrafter"/>
</dbReference>
<feature type="compositionally biased region" description="Polar residues" evidence="3">
    <location>
        <begin position="208"/>
        <end position="244"/>
    </location>
</feature>
<dbReference type="InterPro" id="IPR000387">
    <property type="entry name" value="Tyr_Pase_dom"/>
</dbReference>
<dbReference type="GO" id="GO:0051896">
    <property type="term" value="P:regulation of phosphatidylinositol 3-kinase/protein kinase B signal transduction"/>
    <property type="evidence" value="ECO:0007669"/>
    <property type="project" value="TreeGrafter"/>
</dbReference>
<dbReference type="EMBL" id="JAPDMQ010000360">
    <property type="protein sequence ID" value="KAK0526272.1"/>
    <property type="molecule type" value="Genomic_DNA"/>
</dbReference>
<feature type="compositionally biased region" description="Low complexity" evidence="3">
    <location>
        <begin position="172"/>
        <end position="194"/>
    </location>
</feature>